<protein>
    <submittedName>
        <fullName evidence="1">Thioesterase</fullName>
    </submittedName>
</protein>
<proteinExistence type="predicted"/>
<dbReference type="SUPFAM" id="SSF54637">
    <property type="entry name" value="Thioesterase/thiol ester dehydrase-isomerase"/>
    <property type="match status" value="1"/>
</dbReference>
<accession>A0A378TK46</accession>
<dbReference type="InterPro" id="IPR029069">
    <property type="entry name" value="HotDog_dom_sf"/>
</dbReference>
<dbReference type="RefSeq" id="WP_115279446.1">
    <property type="nucleotide sequence ID" value="NZ_AP022600.1"/>
</dbReference>
<dbReference type="CDD" id="cd00586">
    <property type="entry name" value="4HBT"/>
    <property type="match status" value="1"/>
</dbReference>
<name>A0A378TK46_9MYCO</name>
<reference evidence="1 2" key="1">
    <citation type="submission" date="2018-06" db="EMBL/GenBank/DDBJ databases">
        <authorList>
            <consortium name="Pathogen Informatics"/>
            <person name="Doyle S."/>
        </authorList>
    </citation>
    <scope>NUCLEOTIDE SEQUENCE [LARGE SCALE GENOMIC DNA]</scope>
    <source>
        <strain evidence="1 2">NCTC10821</strain>
    </source>
</reference>
<dbReference type="OrthoDB" id="9799036at2"/>
<keyword evidence="2" id="KW-1185">Reference proteome</keyword>
<organism evidence="1 2">
    <name type="scientific">Mycolicibacterium tokaiense</name>
    <dbReference type="NCBI Taxonomy" id="39695"/>
    <lineage>
        <taxon>Bacteria</taxon>
        <taxon>Bacillati</taxon>
        <taxon>Actinomycetota</taxon>
        <taxon>Actinomycetes</taxon>
        <taxon>Mycobacteriales</taxon>
        <taxon>Mycobacteriaceae</taxon>
        <taxon>Mycolicibacterium</taxon>
    </lineage>
</organism>
<evidence type="ECO:0000313" key="1">
    <source>
        <dbReference type="EMBL" id="STZ60195.1"/>
    </source>
</evidence>
<gene>
    <name evidence="1" type="ORF">NCTC10821_03733</name>
</gene>
<dbReference type="AlphaFoldDB" id="A0A378TK46"/>
<dbReference type="EMBL" id="UGQT01000001">
    <property type="protein sequence ID" value="STZ60195.1"/>
    <property type="molecule type" value="Genomic_DNA"/>
</dbReference>
<sequence>MTTTSHDSLSFVVETVGRPDPARMHLSVYPVTKTISSRYADLDPNGHLNNVALTAMHEDIRATLNYQIFPLVHIPGADTVRLLISQNVVHFLAEAHWPATIEAGIGVARIGRTSFVLSSALFDDQRCISLSDTVVVTAQDRPVPLSEATRSALEALQLRG</sequence>
<dbReference type="Pfam" id="PF13279">
    <property type="entry name" value="4HBT_2"/>
    <property type="match status" value="1"/>
</dbReference>
<dbReference type="Proteomes" id="UP000254978">
    <property type="component" value="Unassembled WGS sequence"/>
</dbReference>
<evidence type="ECO:0000313" key="2">
    <source>
        <dbReference type="Proteomes" id="UP000254978"/>
    </source>
</evidence>
<dbReference type="Gene3D" id="3.10.129.10">
    <property type="entry name" value="Hotdog Thioesterase"/>
    <property type="match status" value="1"/>
</dbReference>